<dbReference type="NCBIfam" id="TIGR01631">
    <property type="entry name" value="Trypano_RHS"/>
    <property type="match status" value="2"/>
</dbReference>
<accession>A0A2V2UL80</accession>
<dbReference type="Pfam" id="PF24466">
    <property type="entry name" value="DUF7578"/>
    <property type="match status" value="2"/>
</dbReference>
<gene>
    <name evidence="5" type="ORF">C4B63_195g20</name>
</gene>
<evidence type="ECO:0000259" key="3">
    <source>
        <dbReference type="Pfam" id="PF20445"/>
    </source>
</evidence>
<reference evidence="5 6" key="1">
    <citation type="journal article" date="2018" name="Microb. Genom.">
        <title>Expanding an expanded genome: long-read sequencing of Trypanosoma cruzi.</title>
        <authorList>
            <person name="Berna L."/>
            <person name="Rodriguez M."/>
            <person name="Chiribao M.L."/>
            <person name="Parodi-Talice A."/>
            <person name="Pita S."/>
            <person name="Rijo G."/>
            <person name="Alvarez-Valin F."/>
            <person name="Robello C."/>
        </authorList>
    </citation>
    <scope>NUCLEOTIDE SEQUENCE [LARGE SCALE GENOMIC DNA]</scope>
    <source>
        <strain evidence="5 6">Dm28c</strain>
    </source>
</reference>
<dbReference type="EMBL" id="PRFA01000195">
    <property type="protein sequence ID" value="PWU84899.1"/>
    <property type="molecule type" value="Genomic_DNA"/>
</dbReference>
<name>A0A2V2UL80_TRYCR</name>
<organism evidence="5 6">
    <name type="scientific">Trypanosoma cruzi</name>
    <dbReference type="NCBI Taxonomy" id="5693"/>
    <lineage>
        <taxon>Eukaryota</taxon>
        <taxon>Discoba</taxon>
        <taxon>Euglenozoa</taxon>
        <taxon>Kinetoplastea</taxon>
        <taxon>Metakinetoplastina</taxon>
        <taxon>Trypanosomatida</taxon>
        <taxon>Trypanosomatidae</taxon>
        <taxon>Trypanosoma</taxon>
        <taxon>Schizotrypanum</taxon>
    </lineage>
</organism>
<dbReference type="VEuPathDB" id="TriTrypDB:TcG_11339"/>
<feature type="domain" description="DUF7578" evidence="4">
    <location>
        <begin position="71"/>
        <end position="133"/>
    </location>
</feature>
<dbReference type="Proteomes" id="UP000246121">
    <property type="component" value="Unassembled WGS sequence"/>
</dbReference>
<evidence type="ECO:0000256" key="2">
    <source>
        <dbReference type="SAM" id="MobiDB-lite"/>
    </source>
</evidence>
<keyword evidence="1" id="KW-0175">Coiled coil</keyword>
<sequence>MSGRPEEGLYGNVESQSSNVSQGGWRRARSEFEGDTDYSSVSRRRLEGMYRPQWTMSSSVEDILLEGTTNRTEMRLNDFLRNYVGGRAAVDEDYNVTMQVFVRRPNAYVQDQQLLGRIINLTEYQALEAIYKLYHEGVFFLRQWREYEGKDTLTTLAKGKLNGVLTEIEIEESCEAVEIAKRENEKLIREAEARVRQEAEERVRRREAEMKFTMSTNIEDVLFKGRVRVNEKKLNDFLTMELGGRGVVATNRDVSLEEFFNEPARYIPDAEVLKAMKTTVRYLKMGRAVMKEVDMEKDVRMLHEKGVVSLEQWRDYEGKDTVSPLAKGTLDAALSRVQKSTSVVKSTVLKGYYESVYNASWHHVVEIPDGEGTVMKVREGEPPQSWTYRAVGGTREEDDGVQQSAAERLRLMVLAWDDGWPYTMNGLHRAGNDLCVNCEVERVWQIVKRGSALTVRPTLSPSDVC</sequence>
<dbReference type="VEuPathDB" id="TriTrypDB:ECC02_000932"/>
<dbReference type="VEuPathDB" id="TriTrypDB:TcCLB.506017.51"/>
<dbReference type="VEuPathDB" id="TriTrypDB:TCSYLVIO_000588"/>
<dbReference type="VEuPathDB" id="TriTrypDB:TCDM_11220"/>
<proteinExistence type="predicted"/>
<comment type="caution">
    <text evidence="5">The sequence shown here is derived from an EMBL/GenBank/DDBJ whole genome shotgun (WGS) entry which is preliminary data.</text>
</comment>
<dbReference type="InterPro" id="IPR056000">
    <property type="entry name" value="DUF7578"/>
</dbReference>
<dbReference type="AlphaFoldDB" id="A0A2V2UL80"/>
<protein>
    <submittedName>
        <fullName evidence="5">Putative retrotransposon hot spot protein (RHS,)</fullName>
    </submittedName>
</protein>
<dbReference type="Pfam" id="PF20445">
    <property type="entry name" value="RHS_N"/>
    <property type="match status" value="1"/>
</dbReference>
<feature type="domain" description="DUF7578" evidence="4">
    <location>
        <begin position="228"/>
        <end position="291"/>
    </location>
</feature>
<dbReference type="InterPro" id="IPR046835">
    <property type="entry name" value="RHS_N"/>
</dbReference>
<dbReference type="VEuPathDB" id="TriTrypDB:C4B63_195g20"/>
<dbReference type="VEuPathDB" id="TriTrypDB:Tc_MARK_7852"/>
<evidence type="ECO:0000313" key="5">
    <source>
        <dbReference type="EMBL" id="PWU84899.1"/>
    </source>
</evidence>
<evidence type="ECO:0000313" key="6">
    <source>
        <dbReference type="Proteomes" id="UP000246121"/>
    </source>
</evidence>
<feature type="coiled-coil region" evidence="1">
    <location>
        <begin position="170"/>
        <end position="209"/>
    </location>
</feature>
<evidence type="ECO:0000256" key="1">
    <source>
        <dbReference type="SAM" id="Coils"/>
    </source>
</evidence>
<feature type="region of interest" description="Disordered" evidence="2">
    <location>
        <begin position="1"/>
        <end position="29"/>
    </location>
</feature>
<dbReference type="VEuPathDB" id="TriTrypDB:C3747_4g795"/>
<dbReference type="InterPro" id="IPR006518">
    <property type="entry name" value="Trypano_RHS"/>
</dbReference>
<feature type="domain" description="Retrotransposon hot spot protein N-terminal" evidence="3">
    <location>
        <begin position="353"/>
        <end position="449"/>
    </location>
</feature>
<evidence type="ECO:0000259" key="4">
    <source>
        <dbReference type="Pfam" id="PF24466"/>
    </source>
</evidence>
<feature type="compositionally biased region" description="Polar residues" evidence="2">
    <location>
        <begin position="13"/>
        <end position="22"/>
    </location>
</feature>
<dbReference type="VEuPathDB" id="TriTrypDB:TcCL_Unassigned04271"/>